<keyword evidence="4 7" id="KW-0812">Transmembrane</keyword>
<proteinExistence type="inferred from homology"/>
<protein>
    <submittedName>
        <fullName evidence="9">Biopolymer transporter ExbD</fullName>
    </submittedName>
</protein>
<dbReference type="PANTHER" id="PTHR30558">
    <property type="entry name" value="EXBD MEMBRANE COMPONENT OF PMF-DRIVEN MACROMOLECULE IMPORT SYSTEM"/>
    <property type="match status" value="1"/>
</dbReference>
<accession>A0A832J2X5</accession>
<reference evidence="9" key="1">
    <citation type="journal article" date="2020" name="mSystems">
        <title>Genome- and Community-Level Interaction Insights into Carbon Utilization and Element Cycling Functions of Hydrothermarchaeota in Hydrothermal Sediment.</title>
        <authorList>
            <person name="Zhou Z."/>
            <person name="Liu Y."/>
            <person name="Xu W."/>
            <person name="Pan J."/>
            <person name="Luo Z.H."/>
            <person name="Li M."/>
        </authorList>
    </citation>
    <scope>NUCLEOTIDE SEQUENCE [LARGE SCALE GENOMIC DNA]</scope>
    <source>
        <strain evidence="9">HyVt-505</strain>
    </source>
</reference>
<name>A0A832J2X5_9GAMM</name>
<dbReference type="AlphaFoldDB" id="A0A832J2X5"/>
<dbReference type="PANTHER" id="PTHR30558:SF3">
    <property type="entry name" value="BIOPOLYMER TRANSPORT PROTEIN EXBD-RELATED"/>
    <property type="match status" value="1"/>
</dbReference>
<evidence type="ECO:0000256" key="1">
    <source>
        <dbReference type="ARBA" id="ARBA00004162"/>
    </source>
</evidence>
<evidence type="ECO:0000256" key="7">
    <source>
        <dbReference type="RuleBase" id="RU003879"/>
    </source>
</evidence>
<evidence type="ECO:0000256" key="3">
    <source>
        <dbReference type="ARBA" id="ARBA00022475"/>
    </source>
</evidence>
<keyword evidence="3" id="KW-1003">Cell membrane</keyword>
<keyword evidence="5 8" id="KW-1133">Transmembrane helix</keyword>
<evidence type="ECO:0000256" key="6">
    <source>
        <dbReference type="ARBA" id="ARBA00023136"/>
    </source>
</evidence>
<comment type="similarity">
    <text evidence="2 7">Belongs to the ExbD/TolR family.</text>
</comment>
<comment type="subcellular location">
    <subcellularLocation>
        <location evidence="1">Cell membrane</location>
        <topology evidence="1">Single-pass membrane protein</topology>
    </subcellularLocation>
    <subcellularLocation>
        <location evidence="7">Cell membrane</location>
        <topology evidence="7">Single-pass type II membrane protein</topology>
    </subcellularLocation>
</comment>
<evidence type="ECO:0000313" key="9">
    <source>
        <dbReference type="EMBL" id="HHJ80590.1"/>
    </source>
</evidence>
<sequence length="139" mass="15802">MNLRKFRREEMSLNLTPLIDVVFLLLIFFMVTTTFREESEIEIDLPQASNQPVEQVGNPLEVVIDRDGRFYIGQKLVINTQLDTLKRALRKAKGDRKNPPLIISADAKSPHQAVVTAMDAARQVGLVRMSIATRNQNQQ</sequence>
<dbReference type="GO" id="GO:0022857">
    <property type="term" value="F:transmembrane transporter activity"/>
    <property type="evidence" value="ECO:0007669"/>
    <property type="project" value="InterPro"/>
</dbReference>
<evidence type="ECO:0000256" key="5">
    <source>
        <dbReference type="ARBA" id="ARBA00022989"/>
    </source>
</evidence>
<keyword evidence="6 8" id="KW-0472">Membrane</keyword>
<dbReference type="Pfam" id="PF02472">
    <property type="entry name" value="ExbD"/>
    <property type="match status" value="1"/>
</dbReference>
<organism evidence="9">
    <name type="scientific">Candidatus Tenderia electrophaga</name>
    <dbReference type="NCBI Taxonomy" id="1748243"/>
    <lineage>
        <taxon>Bacteria</taxon>
        <taxon>Pseudomonadati</taxon>
        <taxon>Pseudomonadota</taxon>
        <taxon>Gammaproteobacteria</taxon>
        <taxon>Candidatus Tenderiales</taxon>
        <taxon>Candidatus Tenderiaceae</taxon>
        <taxon>Candidatus Tenderia</taxon>
    </lineage>
</organism>
<keyword evidence="7" id="KW-0813">Transport</keyword>
<dbReference type="Proteomes" id="UP000885832">
    <property type="component" value="Unassembled WGS sequence"/>
</dbReference>
<dbReference type="InterPro" id="IPR003400">
    <property type="entry name" value="ExbD"/>
</dbReference>
<dbReference type="Gene3D" id="3.30.420.270">
    <property type="match status" value="1"/>
</dbReference>
<comment type="caution">
    <text evidence="9">The sequence shown here is derived from an EMBL/GenBank/DDBJ whole genome shotgun (WGS) entry which is preliminary data.</text>
</comment>
<evidence type="ECO:0000256" key="8">
    <source>
        <dbReference type="SAM" id="Phobius"/>
    </source>
</evidence>
<evidence type="ECO:0000256" key="4">
    <source>
        <dbReference type="ARBA" id="ARBA00022692"/>
    </source>
</evidence>
<dbReference type="GO" id="GO:0015031">
    <property type="term" value="P:protein transport"/>
    <property type="evidence" value="ECO:0007669"/>
    <property type="project" value="UniProtKB-KW"/>
</dbReference>
<dbReference type="GO" id="GO:0005886">
    <property type="term" value="C:plasma membrane"/>
    <property type="evidence" value="ECO:0007669"/>
    <property type="project" value="UniProtKB-SubCell"/>
</dbReference>
<gene>
    <name evidence="9" type="ORF">ENJ65_03040</name>
</gene>
<keyword evidence="7" id="KW-0653">Protein transport</keyword>
<feature type="transmembrane region" description="Helical" evidence="8">
    <location>
        <begin position="12"/>
        <end position="31"/>
    </location>
</feature>
<dbReference type="EMBL" id="DRNF01000191">
    <property type="protein sequence ID" value="HHJ80590.1"/>
    <property type="molecule type" value="Genomic_DNA"/>
</dbReference>
<evidence type="ECO:0000256" key="2">
    <source>
        <dbReference type="ARBA" id="ARBA00005811"/>
    </source>
</evidence>